<feature type="repeat" description="PPR" evidence="3">
    <location>
        <begin position="79"/>
        <end position="113"/>
    </location>
</feature>
<dbReference type="InterPro" id="IPR004314">
    <property type="entry name" value="Neprosin"/>
</dbReference>
<feature type="repeat" description="PPR" evidence="3">
    <location>
        <begin position="44"/>
        <end position="78"/>
    </location>
</feature>
<dbReference type="Pfam" id="PF14365">
    <property type="entry name" value="Neprosin_AP"/>
    <property type="match status" value="1"/>
</dbReference>
<gene>
    <name evidence="6" type="ORF">ISN45_Aa06g033910</name>
</gene>
<dbReference type="NCBIfam" id="TIGR00756">
    <property type="entry name" value="PPR"/>
    <property type="match status" value="11"/>
</dbReference>
<comment type="caution">
    <text evidence="6">The sequence shown here is derived from an EMBL/GenBank/DDBJ whole genome shotgun (WGS) entry which is preliminary data.</text>
</comment>
<feature type="region of interest" description="Disordered" evidence="4">
    <location>
        <begin position="518"/>
        <end position="548"/>
    </location>
</feature>
<feature type="repeat" description="PPR" evidence="3">
    <location>
        <begin position="219"/>
        <end position="253"/>
    </location>
</feature>
<dbReference type="Pfam" id="PF03080">
    <property type="entry name" value="Neprosin"/>
    <property type="match status" value="1"/>
</dbReference>
<evidence type="ECO:0000256" key="1">
    <source>
        <dbReference type="ARBA" id="ARBA00007626"/>
    </source>
</evidence>
<feature type="repeat" description="PPR" evidence="3">
    <location>
        <begin position="254"/>
        <end position="288"/>
    </location>
</feature>
<feature type="repeat" description="PPR" evidence="3">
    <location>
        <begin position="149"/>
        <end position="183"/>
    </location>
</feature>
<feature type="repeat" description="PPR" evidence="3">
    <location>
        <begin position="359"/>
        <end position="393"/>
    </location>
</feature>
<feature type="repeat" description="PPR" evidence="3">
    <location>
        <begin position="184"/>
        <end position="218"/>
    </location>
</feature>
<feature type="repeat" description="PPR" evidence="3">
    <location>
        <begin position="289"/>
        <end position="323"/>
    </location>
</feature>
<feature type="repeat" description="PPR" evidence="3">
    <location>
        <begin position="114"/>
        <end position="148"/>
    </location>
</feature>
<evidence type="ECO:0000313" key="7">
    <source>
        <dbReference type="Proteomes" id="UP000694240"/>
    </source>
</evidence>
<reference evidence="6 7" key="1">
    <citation type="submission" date="2020-12" db="EMBL/GenBank/DDBJ databases">
        <title>Concerted genomic and epigenomic changes stabilize Arabidopsis allopolyploids.</title>
        <authorList>
            <person name="Chen Z."/>
        </authorList>
    </citation>
    <scope>NUCLEOTIDE SEQUENCE [LARGE SCALE GENOMIC DNA]</scope>
    <source>
        <strain evidence="6">Allo738</strain>
        <tissue evidence="6">Leaf</tissue>
    </source>
</reference>
<evidence type="ECO:0000256" key="4">
    <source>
        <dbReference type="SAM" id="MobiDB-lite"/>
    </source>
</evidence>
<feature type="repeat" description="PPR" evidence="3">
    <location>
        <begin position="324"/>
        <end position="358"/>
    </location>
</feature>
<organism evidence="6 7">
    <name type="scientific">Arabidopsis thaliana x Arabidopsis arenosa</name>
    <dbReference type="NCBI Taxonomy" id="1240361"/>
    <lineage>
        <taxon>Eukaryota</taxon>
        <taxon>Viridiplantae</taxon>
        <taxon>Streptophyta</taxon>
        <taxon>Embryophyta</taxon>
        <taxon>Tracheophyta</taxon>
        <taxon>Spermatophyta</taxon>
        <taxon>Magnoliopsida</taxon>
        <taxon>eudicotyledons</taxon>
        <taxon>Gunneridae</taxon>
        <taxon>Pentapetalae</taxon>
        <taxon>rosids</taxon>
        <taxon>malvids</taxon>
        <taxon>Brassicales</taxon>
        <taxon>Brassicaceae</taxon>
        <taxon>Camelineae</taxon>
        <taxon>Arabidopsis</taxon>
    </lineage>
</organism>
<dbReference type="PROSITE" id="PS52045">
    <property type="entry name" value="NEPROSIN_PEP_CD"/>
    <property type="match status" value="1"/>
</dbReference>
<sequence length="838" mass="94976">MVDKGFVPGSNCFNNLLTFVVGSSSSFNQWWCFFNENKSKVVLDVYSFGIVIKGCCEAGEIEKSFDLLIELREFGFSPNVVIYTTLIDGCCKKGEIEKAKDLFFEMGKFGLVANEWTYTVLIHGLFKNGIKKQGFEMYEKMQEDGVFPNLYTYNCVMNQLCKDGRTKDAFKVFDEMRERGVSSNIVTYNTLIGGLCREMKANEANKVLDQMKSDGINPNLITYNTLIDGFCGVGKLGKALSLCRDLKSRGLSPSLVTYNILVSGFCKKGDTSGAGKVVKEMEERGIKPSKVTYTILIDTFARMDNMEKAIQLRLSMEELGLVPDVHTYSVLIHGFCIKGRMNEASRLFKSMVEKKFEPNEVIYNTMVLGFCKEGSSYRALKLFREMEEKELPPNVASYRYMIEVLCKERKSKEAEGLVEKMIDSGIDPSESILNLISRAKNDSHLFVLVALVLTSCVANAAFKELSEEEDLELERQLKVMNKSPVKTIETEDGHIYDCIDFYKQPAFDHALLKNHDFHPDMKPSKMNRPQKVENEEESRDNKTKSVTLKGIGCPRGTVPIRRTTKEDLIRLKTFNEMFDSNIHPQTNSEPGLHYAGGRVRPEWIKKHIGGADGHFALYQTPYVNQLQFSSGLIKVSNGSDFIKAGWTVNPTLYGDNRCRFFAYLHTREQHCFNTNCPGFVIVNTDIPLDYAFPEVSLTGVHMVEARFYIFRDPLNGNWWLNIGDKEKTIGFWPSRIFTDLAYNADDVFWGGEIFTIPNSKSSPMGNGLKIVHDDPKLYAYARDVSVVDADSQKIIGVAGANEVISDIGWDYVRQNYFYVNKYWGRTIMFGGPARIFGK</sequence>
<dbReference type="PANTHER" id="PTHR47942">
    <property type="entry name" value="TETRATRICOPEPTIDE REPEAT (TPR)-LIKE SUPERFAMILY PROTEIN-RELATED"/>
    <property type="match status" value="1"/>
</dbReference>
<dbReference type="PROSITE" id="PS51375">
    <property type="entry name" value="PPR"/>
    <property type="match status" value="11"/>
</dbReference>
<dbReference type="EMBL" id="JAEFBK010000011">
    <property type="protein sequence ID" value="KAG7552806.1"/>
    <property type="molecule type" value="Genomic_DNA"/>
</dbReference>
<keyword evidence="2" id="KW-0677">Repeat</keyword>
<evidence type="ECO:0000256" key="2">
    <source>
        <dbReference type="ARBA" id="ARBA00022737"/>
    </source>
</evidence>
<evidence type="ECO:0000256" key="3">
    <source>
        <dbReference type="PROSITE-ProRule" id="PRU00708"/>
    </source>
</evidence>
<name>A0A8T1Z316_9BRAS</name>
<keyword evidence="7" id="KW-1185">Reference proteome</keyword>
<dbReference type="Pfam" id="PF01535">
    <property type="entry name" value="PPR"/>
    <property type="match status" value="1"/>
</dbReference>
<dbReference type="AlphaFoldDB" id="A0A8T1Z316"/>
<dbReference type="InterPro" id="IPR025521">
    <property type="entry name" value="Neprosin_propep"/>
</dbReference>
<evidence type="ECO:0000313" key="6">
    <source>
        <dbReference type="EMBL" id="KAG7552806.1"/>
    </source>
</evidence>
<dbReference type="Proteomes" id="UP000694240">
    <property type="component" value="Chromosome 11"/>
</dbReference>
<dbReference type="InterPro" id="IPR051222">
    <property type="entry name" value="PPR/CCM1_RNA-binding"/>
</dbReference>
<accession>A0A8T1Z316</accession>
<feature type="domain" description="Neprosin PEP catalytic" evidence="5">
    <location>
        <begin position="587"/>
        <end position="836"/>
    </location>
</feature>
<comment type="similarity">
    <text evidence="1">Belongs to the PPR family. P subfamily.</text>
</comment>
<dbReference type="InterPro" id="IPR002885">
    <property type="entry name" value="PPR_rpt"/>
</dbReference>
<dbReference type="Pfam" id="PF13041">
    <property type="entry name" value="PPR_2"/>
    <property type="match status" value="4"/>
</dbReference>
<proteinExistence type="inferred from homology"/>
<dbReference type="Pfam" id="PF12854">
    <property type="entry name" value="PPR_1"/>
    <property type="match status" value="2"/>
</dbReference>
<feature type="repeat" description="PPR" evidence="3">
    <location>
        <begin position="394"/>
        <end position="428"/>
    </location>
</feature>
<protein>
    <submittedName>
        <fullName evidence="6">Pentatricopeptide repeat</fullName>
    </submittedName>
</protein>
<dbReference type="PANTHER" id="PTHR47942:SF34">
    <property type="entry name" value="PPR CONTAINING PLANT-LIKE PROTEIN"/>
    <property type="match status" value="1"/>
</dbReference>
<evidence type="ECO:0000259" key="5">
    <source>
        <dbReference type="PROSITE" id="PS52045"/>
    </source>
</evidence>